<evidence type="ECO:0000313" key="14">
    <source>
        <dbReference type="Proteomes" id="UP000266385"/>
    </source>
</evidence>
<evidence type="ECO:0000256" key="10">
    <source>
        <dbReference type="ARBA" id="ARBA00023317"/>
    </source>
</evidence>
<evidence type="ECO:0000256" key="12">
    <source>
        <dbReference type="SAM" id="Phobius"/>
    </source>
</evidence>
<accession>A0A399RDQ9</accession>
<evidence type="ECO:0000256" key="6">
    <source>
        <dbReference type="ARBA" id="ARBA00023145"/>
    </source>
</evidence>
<evidence type="ECO:0000256" key="7">
    <source>
        <dbReference type="ARBA" id="ARBA00023209"/>
    </source>
</evidence>
<keyword evidence="10" id="KW-0670">Pyruvate</keyword>
<evidence type="ECO:0000256" key="1">
    <source>
        <dbReference type="ARBA" id="ARBA00022475"/>
    </source>
</evidence>
<dbReference type="GO" id="GO:0008654">
    <property type="term" value="P:phospholipid biosynthetic process"/>
    <property type="evidence" value="ECO:0007669"/>
    <property type="project" value="UniProtKB-KW"/>
</dbReference>
<dbReference type="RefSeq" id="WP_119376580.1">
    <property type="nucleotide sequence ID" value="NZ_QWFX01000013.1"/>
</dbReference>
<organism evidence="13 14">
    <name type="scientific">Henriciella mobilis</name>
    <dbReference type="NCBI Taxonomy" id="2305467"/>
    <lineage>
        <taxon>Bacteria</taxon>
        <taxon>Pseudomonadati</taxon>
        <taxon>Pseudomonadota</taxon>
        <taxon>Alphaproteobacteria</taxon>
        <taxon>Hyphomonadales</taxon>
        <taxon>Hyphomonadaceae</taxon>
        <taxon>Henriciella</taxon>
    </lineage>
</organism>
<gene>
    <name evidence="13" type="ORF">D1223_11540</name>
</gene>
<feature type="region of interest" description="Disordered" evidence="11">
    <location>
        <begin position="234"/>
        <end position="304"/>
    </location>
</feature>
<keyword evidence="4" id="KW-0443">Lipid metabolism</keyword>
<dbReference type="PANTHER" id="PTHR35809:SF1">
    <property type="entry name" value="ARCHAETIDYLSERINE DECARBOXYLASE PROENZYME-RELATED"/>
    <property type="match status" value="1"/>
</dbReference>
<keyword evidence="1" id="KW-1003">Cell membrane</keyword>
<keyword evidence="3" id="KW-0210">Decarboxylase</keyword>
<reference evidence="13 14" key="1">
    <citation type="submission" date="2018-08" db="EMBL/GenBank/DDBJ databases">
        <title>Henriciella mobilis sp. nov., isolated from seawater.</title>
        <authorList>
            <person name="Cheng H."/>
            <person name="Wu Y.-H."/>
            <person name="Xu X.-W."/>
            <person name="Guo L.-L."/>
        </authorList>
    </citation>
    <scope>NUCLEOTIDE SEQUENCE [LARGE SCALE GENOMIC DNA]</scope>
    <source>
        <strain evidence="13 14">JN25</strain>
    </source>
</reference>
<keyword evidence="12" id="KW-0812">Transmembrane</keyword>
<proteinExistence type="predicted"/>
<dbReference type="InterPro" id="IPR033175">
    <property type="entry name" value="PSD-A"/>
</dbReference>
<evidence type="ECO:0000256" key="3">
    <source>
        <dbReference type="ARBA" id="ARBA00022793"/>
    </source>
</evidence>
<dbReference type="EMBL" id="QWFX01000013">
    <property type="protein sequence ID" value="RIJ28045.1"/>
    <property type="molecule type" value="Genomic_DNA"/>
</dbReference>
<evidence type="ECO:0008006" key="15">
    <source>
        <dbReference type="Google" id="ProtNLM"/>
    </source>
</evidence>
<evidence type="ECO:0000256" key="8">
    <source>
        <dbReference type="ARBA" id="ARBA00023239"/>
    </source>
</evidence>
<name>A0A399RDQ9_9PROT</name>
<dbReference type="GO" id="GO:0004609">
    <property type="term" value="F:phosphatidylserine decarboxylase activity"/>
    <property type="evidence" value="ECO:0007669"/>
    <property type="project" value="InterPro"/>
</dbReference>
<keyword evidence="5 12" id="KW-0472">Membrane</keyword>
<dbReference type="Proteomes" id="UP000266385">
    <property type="component" value="Unassembled WGS sequence"/>
</dbReference>
<dbReference type="InterPro" id="IPR003817">
    <property type="entry name" value="PS_Dcarbxylase"/>
</dbReference>
<dbReference type="PANTHER" id="PTHR35809">
    <property type="entry name" value="ARCHAETIDYLSERINE DECARBOXYLASE PROENZYME-RELATED"/>
    <property type="match status" value="1"/>
</dbReference>
<evidence type="ECO:0000256" key="5">
    <source>
        <dbReference type="ARBA" id="ARBA00023136"/>
    </source>
</evidence>
<keyword evidence="9" id="KW-1208">Phospholipid metabolism</keyword>
<evidence type="ECO:0000256" key="11">
    <source>
        <dbReference type="SAM" id="MobiDB-lite"/>
    </source>
</evidence>
<dbReference type="AlphaFoldDB" id="A0A399RDQ9"/>
<evidence type="ECO:0000256" key="2">
    <source>
        <dbReference type="ARBA" id="ARBA00022516"/>
    </source>
</evidence>
<keyword evidence="2" id="KW-0444">Lipid biosynthesis</keyword>
<feature type="compositionally biased region" description="Basic and acidic residues" evidence="11">
    <location>
        <begin position="257"/>
        <end position="269"/>
    </location>
</feature>
<feature type="transmembrane region" description="Helical" evidence="12">
    <location>
        <begin position="25"/>
        <end position="58"/>
    </location>
</feature>
<keyword evidence="7" id="KW-0594">Phospholipid biosynthesis</keyword>
<evidence type="ECO:0000313" key="13">
    <source>
        <dbReference type="EMBL" id="RIJ28045.1"/>
    </source>
</evidence>
<protein>
    <recommendedName>
        <fullName evidence="15">Phosphatidylserine decarboxylase</fullName>
    </recommendedName>
</protein>
<feature type="compositionally biased region" description="Acidic residues" evidence="11">
    <location>
        <begin position="275"/>
        <end position="294"/>
    </location>
</feature>
<dbReference type="OrthoDB" id="9790893at2"/>
<evidence type="ECO:0000256" key="9">
    <source>
        <dbReference type="ARBA" id="ARBA00023264"/>
    </source>
</evidence>
<keyword evidence="8" id="KW-0456">Lyase</keyword>
<keyword evidence="14" id="KW-1185">Reference proteome</keyword>
<sequence>MAKKSKSVADRTFPWFQSGFDLEGIVGFLAAWLLGILLGMLWGPLFWLAFIPGLVLLFATRTAERVSPDEPGLVIAPCDGVVVSIEEADPPEELRMSEPAMRVRISSSPFSSNNIHAPVEGTIDHLVREEGAAEAFAAMQPDSAGLEVLYFAIEGDSVPVGLRVATGGLGPRLETRADAGDRVTAGKTIGTRRLGGWCDVFVPLEGKILVEPGRTLIGGETALIDLTGVTADGFRPPAPEYEDEEPVADTLPPEVAEAFKGDEDKDDAKPGSSETEAEATVEADDETGTDDLDPDDPRRNDPAEMFARLRRKASSLSDDPDKPKDS</sequence>
<keyword evidence="12" id="KW-1133">Transmembrane helix</keyword>
<comment type="caution">
    <text evidence="13">The sequence shown here is derived from an EMBL/GenBank/DDBJ whole genome shotgun (WGS) entry which is preliminary data.</text>
</comment>
<dbReference type="Pfam" id="PF02666">
    <property type="entry name" value="PS_Dcarbxylase"/>
    <property type="match status" value="1"/>
</dbReference>
<evidence type="ECO:0000256" key="4">
    <source>
        <dbReference type="ARBA" id="ARBA00023098"/>
    </source>
</evidence>
<keyword evidence="6" id="KW-0865">Zymogen</keyword>